<dbReference type="EMBL" id="KZ994877">
    <property type="protein sequence ID" value="RKO91850.1"/>
    <property type="molecule type" value="Genomic_DNA"/>
</dbReference>
<accession>A0A4P9WKY9</accession>
<dbReference type="OrthoDB" id="197967at2759"/>
<evidence type="ECO:0000313" key="2">
    <source>
        <dbReference type="Proteomes" id="UP000269721"/>
    </source>
</evidence>
<evidence type="ECO:0000313" key="1">
    <source>
        <dbReference type="EMBL" id="RKO91850.1"/>
    </source>
</evidence>
<keyword evidence="2" id="KW-1185">Reference proteome</keyword>
<dbReference type="InterPro" id="IPR019129">
    <property type="entry name" value="Folate-sensitive_fs_Fra10Ac1"/>
</dbReference>
<protein>
    <submittedName>
        <fullName evidence="1">Folate-sensitive fragile site protein Fra10Ac1</fullName>
    </submittedName>
</protein>
<name>A0A4P9WKY9_9FUNG</name>
<proteinExistence type="predicted"/>
<feature type="non-terminal residue" evidence="1">
    <location>
        <position position="1"/>
    </location>
</feature>
<dbReference type="Pfam" id="PF09725">
    <property type="entry name" value="Fra10Ac1"/>
    <property type="match status" value="1"/>
</dbReference>
<organism evidence="1 2">
    <name type="scientific">Blyttiomyces helicus</name>
    <dbReference type="NCBI Taxonomy" id="388810"/>
    <lineage>
        <taxon>Eukaryota</taxon>
        <taxon>Fungi</taxon>
        <taxon>Fungi incertae sedis</taxon>
        <taxon>Chytridiomycota</taxon>
        <taxon>Chytridiomycota incertae sedis</taxon>
        <taxon>Chytridiomycetes</taxon>
        <taxon>Chytridiomycetes incertae sedis</taxon>
        <taxon>Blyttiomyces</taxon>
    </lineage>
</organism>
<gene>
    <name evidence="1" type="ORF">BDK51DRAFT_25268</name>
</gene>
<dbReference type="Proteomes" id="UP000269721">
    <property type="component" value="Unassembled WGS sequence"/>
</dbReference>
<reference evidence="2" key="1">
    <citation type="journal article" date="2018" name="Nat. Microbiol.">
        <title>Leveraging single-cell genomics to expand the fungal tree of life.</title>
        <authorList>
            <person name="Ahrendt S.R."/>
            <person name="Quandt C.A."/>
            <person name="Ciobanu D."/>
            <person name="Clum A."/>
            <person name="Salamov A."/>
            <person name="Andreopoulos B."/>
            <person name="Cheng J.F."/>
            <person name="Woyke T."/>
            <person name="Pelin A."/>
            <person name="Henrissat B."/>
            <person name="Reynolds N.K."/>
            <person name="Benny G.L."/>
            <person name="Smith M.E."/>
            <person name="James T.Y."/>
            <person name="Grigoriev I.V."/>
        </authorList>
    </citation>
    <scope>NUCLEOTIDE SEQUENCE [LARGE SCALE GENOMIC DNA]</scope>
</reference>
<dbReference type="AlphaFoldDB" id="A0A4P9WKY9"/>
<sequence>PRMKTELDVLREHHRFLRSDEDDSDTSWEARVAKKYYDKLFREYTLAEMSRFKEGRIAMRWRSQRELVDGKGE</sequence>